<keyword evidence="8" id="KW-0675">Receptor</keyword>
<evidence type="ECO:0000256" key="11">
    <source>
        <dbReference type="ARBA" id="ARBA00023303"/>
    </source>
</evidence>
<evidence type="ECO:0000256" key="3">
    <source>
        <dbReference type="ARBA" id="ARBA00022692"/>
    </source>
</evidence>
<keyword evidence="2" id="KW-0813">Transport</keyword>
<reference evidence="13" key="1">
    <citation type="submission" date="2016-11" db="UniProtKB">
        <authorList>
            <consortium name="WormBaseParasite"/>
        </authorList>
    </citation>
    <scope>IDENTIFICATION</scope>
</reference>
<dbReference type="PANTHER" id="PTHR18966">
    <property type="entry name" value="IONOTROPIC GLUTAMATE RECEPTOR"/>
    <property type="match status" value="1"/>
</dbReference>
<evidence type="ECO:0000313" key="12">
    <source>
        <dbReference type="Proteomes" id="UP000095280"/>
    </source>
</evidence>
<keyword evidence="9" id="KW-0325">Glycoprotein</keyword>
<accession>A0A1I8G1U2</accession>
<dbReference type="InterPro" id="IPR001320">
    <property type="entry name" value="Iontro_rcpt_C"/>
</dbReference>
<evidence type="ECO:0000256" key="8">
    <source>
        <dbReference type="ARBA" id="ARBA00023170"/>
    </source>
</evidence>
<evidence type="ECO:0000256" key="4">
    <source>
        <dbReference type="ARBA" id="ARBA00022989"/>
    </source>
</evidence>
<dbReference type="WBParaSite" id="maker-uti_cns_0000627-snap-gene-0.5-mRNA-1">
    <property type="protein sequence ID" value="maker-uti_cns_0000627-snap-gene-0.5-mRNA-1"/>
    <property type="gene ID" value="maker-uti_cns_0000627-snap-gene-0.5"/>
</dbReference>
<evidence type="ECO:0000313" key="13">
    <source>
        <dbReference type="WBParaSite" id="maker-uti_cns_0000627-snap-gene-0.5-mRNA-1"/>
    </source>
</evidence>
<dbReference type="Pfam" id="PF00060">
    <property type="entry name" value="Lig_chan"/>
    <property type="match status" value="1"/>
</dbReference>
<name>A0A1I8G1U2_9PLAT</name>
<dbReference type="InterPro" id="IPR019594">
    <property type="entry name" value="Glu/Gly-bd"/>
</dbReference>
<dbReference type="SUPFAM" id="SSF53850">
    <property type="entry name" value="Periplasmic binding protein-like II"/>
    <property type="match status" value="1"/>
</dbReference>
<keyword evidence="5" id="KW-0175">Coiled coil</keyword>
<dbReference type="InterPro" id="IPR015683">
    <property type="entry name" value="Ionotropic_Glu_rcpt"/>
</dbReference>
<dbReference type="GO" id="GO:0015276">
    <property type="term" value="F:ligand-gated monoatomic ion channel activity"/>
    <property type="evidence" value="ECO:0007669"/>
    <property type="project" value="InterPro"/>
</dbReference>
<dbReference type="SMART" id="SM00079">
    <property type="entry name" value="PBPe"/>
    <property type="match status" value="1"/>
</dbReference>
<evidence type="ECO:0000256" key="9">
    <source>
        <dbReference type="ARBA" id="ARBA00023180"/>
    </source>
</evidence>
<dbReference type="Gene3D" id="3.40.190.10">
    <property type="entry name" value="Periplasmic binding protein-like II"/>
    <property type="match status" value="1"/>
</dbReference>
<evidence type="ECO:0000256" key="5">
    <source>
        <dbReference type="ARBA" id="ARBA00023054"/>
    </source>
</evidence>
<dbReference type="GO" id="GO:0043226">
    <property type="term" value="C:organelle"/>
    <property type="evidence" value="ECO:0007669"/>
    <property type="project" value="UniProtKB-ARBA"/>
</dbReference>
<evidence type="ECO:0000256" key="2">
    <source>
        <dbReference type="ARBA" id="ARBA00022448"/>
    </source>
</evidence>
<dbReference type="Proteomes" id="UP000095280">
    <property type="component" value="Unplaced"/>
</dbReference>
<dbReference type="SMART" id="SM00918">
    <property type="entry name" value="Lig_chan-Glu_bd"/>
    <property type="match status" value="1"/>
</dbReference>
<dbReference type="Gene3D" id="1.10.287.70">
    <property type="match status" value="1"/>
</dbReference>
<dbReference type="OrthoDB" id="9997229at2759"/>
<keyword evidence="4" id="KW-1133">Transmembrane helix</keyword>
<keyword evidence="6" id="KW-0406">Ion transport</keyword>
<evidence type="ECO:0000256" key="10">
    <source>
        <dbReference type="ARBA" id="ARBA00023286"/>
    </source>
</evidence>
<dbReference type="Pfam" id="PF10613">
    <property type="entry name" value="Lig_chan-Glu_bd"/>
    <property type="match status" value="1"/>
</dbReference>
<dbReference type="AlphaFoldDB" id="A0A1I8G1U2"/>
<dbReference type="GO" id="GO:0005886">
    <property type="term" value="C:plasma membrane"/>
    <property type="evidence" value="ECO:0007669"/>
    <property type="project" value="UniProtKB-ARBA"/>
</dbReference>
<protein>
    <submittedName>
        <fullName evidence="13">PBPe domain-containing protein</fullName>
    </submittedName>
</protein>
<sequence length="847" mass="95346">MAFSLNRQVKVLISIWLFNCLSGCLEVSGATYNFALFWPQSGAAQKAHAQFQGLFRTRLSRMCESRGVALPADFNVTFEEFPLRRNPSYGQLQSIAKRLSDSSNSSNLLFAGTTTVSLETRKLLSSLVAPQPLHWVDPPRLQDLAHGLFRIIRTMQRPDLAKAGLQENFASSPSTIDETKRLVIVVGHPYRLSEVQYLIRQFFYGVQCYSLDDTKISVIQYEVLQSKITTLLVLAGRERLKSFLKIGLDGRLWSPNYRWILYNSGIIYDVKENLMPANSRNITSVEFGPYSAIESKYLSSTEDAMLNDLLKIWTVFMAHMSCGMPIDNLTIRALSGQFKITGNQSFARNNWQMAIYENLLTDSTVIGNFSTSGQFSMAVPKPRSSAREEVLDDYRKLNLSIFVITGTPYARFKEGMENRTDLPLKQRLEGLAFDLCMEVLANLGLYNFTVYIQEDSAYGSVDANGSWNGVVAALINGRADVACVDLTPNSARAEVIDFTEAYFSTNMSILYKKIPPDATKEMFQFMFPLHTSTWFYLLGSMLIVAFVLAILHRISANHQHFDLQYSLFFLFASLVQGIVGHPPNRPSGRIVVSAYWLFVLVLLVAYVGNYAAMRVLARLQSEITTVVSLLDQSTYTYGTLANSSLSAFFKDSTFYDMRQVYASMRRFEYGLFANVSAAEAAVNTGTFAAIFETTTNYYLQQTICDSVVTGQFENTAVTFGVPRHSDLRHWIDLELQKLLSSGRPQELYKRYFITPERLKPNCANHALVGIIPTEPDSLKPHTGALTLQNTLGLLVINVIGCFLTLISATFERSWQSISKRRAKNKEESVPVKRRSAVTELLSRESRV</sequence>
<keyword evidence="11" id="KW-0407">Ion channel</keyword>
<organism evidence="12 13">
    <name type="scientific">Macrostomum lignano</name>
    <dbReference type="NCBI Taxonomy" id="282301"/>
    <lineage>
        <taxon>Eukaryota</taxon>
        <taxon>Metazoa</taxon>
        <taxon>Spiralia</taxon>
        <taxon>Lophotrochozoa</taxon>
        <taxon>Platyhelminthes</taxon>
        <taxon>Rhabditophora</taxon>
        <taxon>Macrostomorpha</taxon>
        <taxon>Macrostomida</taxon>
        <taxon>Macrostomidae</taxon>
        <taxon>Macrostomum</taxon>
    </lineage>
</organism>
<evidence type="ECO:0000256" key="6">
    <source>
        <dbReference type="ARBA" id="ARBA00023065"/>
    </source>
</evidence>
<keyword evidence="10" id="KW-1071">Ligand-gated ion channel</keyword>
<evidence type="ECO:0000256" key="1">
    <source>
        <dbReference type="ARBA" id="ARBA00004141"/>
    </source>
</evidence>
<keyword evidence="3" id="KW-0812">Transmembrane</keyword>
<dbReference type="STRING" id="282301.A0A1I8G1U2"/>
<keyword evidence="7" id="KW-0472">Membrane</keyword>
<keyword evidence="12" id="KW-1185">Reference proteome</keyword>
<evidence type="ECO:0000256" key="7">
    <source>
        <dbReference type="ARBA" id="ARBA00023136"/>
    </source>
</evidence>
<proteinExistence type="predicted"/>
<dbReference type="FunFam" id="3.40.190.10:FF:000078">
    <property type="entry name" value="glutamate receptor ionotropic, NMDA 3B"/>
    <property type="match status" value="1"/>
</dbReference>
<comment type="subcellular location">
    <subcellularLocation>
        <location evidence="1">Membrane</location>
        <topology evidence="1">Multi-pass membrane protein</topology>
    </subcellularLocation>
</comment>